<organism evidence="1 2">
    <name type="scientific">Gomphillus americanus</name>
    <dbReference type="NCBI Taxonomy" id="1940652"/>
    <lineage>
        <taxon>Eukaryota</taxon>
        <taxon>Fungi</taxon>
        <taxon>Dikarya</taxon>
        <taxon>Ascomycota</taxon>
        <taxon>Pezizomycotina</taxon>
        <taxon>Lecanoromycetes</taxon>
        <taxon>OSLEUM clade</taxon>
        <taxon>Ostropomycetidae</taxon>
        <taxon>Ostropales</taxon>
        <taxon>Graphidaceae</taxon>
        <taxon>Gomphilloideae</taxon>
        <taxon>Gomphillus</taxon>
    </lineage>
</organism>
<dbReference type="AlphaFoldDB" id="A0A8H3IS98"/>
<protein>
    <submittedName>
        <fullName evidence="1">Uncharacterized protein</fullName>
    </submittedName>
</protein>
<evidence type="ECO:0000313" key="1">
    <source>
        <dbReference type="EMBL" id="CAF9929738.1"/>
    </source>
</evidence>
<dbReference type="Proteomes" id="UP000664169">
    <property type="component" value="Unassembled WGS sequence"/>
</dbReference>
<sequence length="171" mass="18685">MVQPPRPTYECVTHGGNTIPQEFEVEPGIPVFTLGDVEVPNAILGGNGTYSIAAVRWDIMKIGKDVRSQVEVSGTVTYVTVEDPTEITHSQTIKMTCRWRVGAVPLDPPSMSLDGRAPITTLTMWIKAGNANVVAAHDEDENAIFAEENTVEVEQILTQQHKKQSPVESQS</sequence>
<dbReference type="EMBL" id="CAJPDQ010000033">
    <property type="protein sequence ID" value="CAF9929738.1"/>
    <property type="molecule type" value="Genomic_DNA"/>
</dbReference>
<reference evidence="1" key="1">
    <citation type="submission" date="2021-03" db="EMBL/GenBank/DDBJ databases">
        <authorList>
            <person name="Tagirdzhanova G."/>
        </authorList>
    </citation>
    <scope>NUCLEOTIDE SEQUENCE</scope>
</reference>
<gene>
    <name evidence="1" type="ORF">GOMPHAMPRED_005470</name>
</gene>
<proteinExistence type="predicted"/>
<comment type="caution">
    <text evidence="1">The sequence shown here is derived from an EMBL/GenBank/DDBJ whole genome shotgun (WGS) entry which is preliminary data.</text>
</comment>
<name>A0A8H3IS98_9LECA</name>
<accession>A0A8H3IS98</accession>
<evidence type="ECO:0000313" key="2">
    <source>
        <dbReference type="Proteomes" id="UP000664169"/>
    </source>
</evidence>
<keyword evidence="2" id="KW-1185">Reference proteome</keyword>